<dbReference type="KEGG" id="ypa:YPA_MT0097"/>
<evidence type="ECO:0000313" key="2">
    <source>
        <dbReference type="Proteomes" id="UP000001971"/>
    </source>
</evidence>
<sequence length="66" mass="7590">MLCRQRQAYRVTTKARQSAEVSPNLLNQNFNPLGINQVWVSDITYRVPGVQGEHGRSNEPRVCLEY</sequence>
<dbReference type="Proteomes" id="UP000001971">
    <property type="component" value="Plasmid pMT"/>
</dbReference>
<dbReference type="AlphaFoldDB" id="A0A0H2YDG8"/>
<evidence type="ECO:0000313" key="1">
    <source>
        <dbReference type="EMBL" id="ABG16233.1"/>
    </source>
</evidence>
<geneLocation type="plasmid" evidence="1">
    <name>pMT</name>
</geneLocation>
<protein>
    <submittedName>
        <fullName evidence="1">Transposase</fullName>
    </submittedName>
</protein>
<keyword evidence="1" id="KW-0614">Plasmid</keyword>
<name>A0A0H2YDG8_YERPA</name>
<reference evidence="1 2" key="1">
    <citation type="journal article" date="2006" name="J. Bacteriol.">
        <title>Complete genome sequence of Yersinia pestis strains Antiqua and Nepal516: evidence of gene reduction in an emerging pathogen.</title>
        <authorList>
            <person name="Chain P.S."/>
            <person name="Hu P."/>
            <person name="Malfatti S.A."/>
            <person name="Radnedge L."/>
            <person name="Larimer F."/>
            <person name="Vergez L.M."/>
            <person name="Worsham P."/>
            <person name="Chu M.C."/>
            <person name="Andersen G.L."/>
        </authorList>
    </citation>
    <scope>NUCLEOTIDE SEQUENCE [LARGE SCALE GENOMIC DNA]</scope>
    <source>
        <strain evidence="1 2">Antiqua</strain>
        <plasmid evidence="1 2">pMT</plasmid>
    </source>
</reference>
<accession>A0A0H2YDG8</accession>
<gene>
    <name evidence="1" type="ordered locus">YPA_MT0097</name>
</gene>
<organism evidence="1 2">
    <name type="scientific">Yersinia pestis bv. Antiqua (strain Antiqua)</name>
    <dbReference type="NCBI Taxonomy" id="360102"/>
    <lineage>
        <taxon>Bacteria</taxon>
        <taxon>Pseudomonadati</taxon>
        <taxon>Pseudomonadota</taxon>
        <taxon>Gammaproteobacteria</taxon>
        <taxon>Enterobacterales</taxon>
        <taxon>Yersiniaceae</taxon>
        <taxon>Yersinia</taxon>
    </lineage>
</organism>
<dbReference type="EMBL" id="CP000309">
    <property type="protein sequence ID" value="ABG16233.1"/>
    <property type="molecule type" value="Genomic_DNA"/>
</dbReference>
<proteinExistence type="predicted"/>